<keyword evidence="10" id="KW-1185">Reference proteome</keyword>
<evidence type="ECO:0000256" key="6">
    <source>
        <dbReference type="ARBA" id="ARBA00023242"/>
    </source>
</evidence>
<dbReference type="STRING" id="1754190.A0A1Y2BQU7"/>
<evidence type="ECO:0000259" key="8">
    <source>
        <dbReference type="Pfam" id="PF13867"/>
    </source>
</evidence>
<keyword evidence="5" id="KW-0804">Transcription</keyword>
<keyword evidence="6" id="KW-0539">Nucleus</keyword>
<keyword evidence="3" id="KW-0678">Repressor</keyword>
<evidence type="ECO:0000313" key="9">
    <source>
        <dbReference type="EMBL" id="ORY37119.1"/>
    </source>
</evidence>
<dbReference type="PANTHER" id="PTHR13286">
    <property type="entry name" value="SAP30"/>
    <property type="match status" value="1"/>
</dbReference>
<dbReference type="OrthoDB" id="510958at2759"/>
<dbReference type="Proteomes" id="UP000193920">
    <property type="component" value="Unassembled WGS sequence"/>
</dbReference>
<accession>A0A1Y2BQU7</accession>
<dbReference type="AlphaFoldDB" id="A0A1Y2BQU7"/>
<evidence type="ECO:0000256" key="7">
    <source>
        <dbReference type="SAM" id="MobiDB-lite"/>
    </source>
</evidence>
<evidence type="ECO:0000256" key="4">
    <source>
        <dbReference type="ARBA" id="ARBA00023015"/>
    </source>
</evidence>
<comment type="subcellular location">
    <subcellularLocation>
        <location evidence="1">Nucleus</location>
    </subcellularLocation>
</comment>
<dbReference type="InterPro" id="IPR024145">
    <property type="entry name" value="His_deAcase_SAP30/SAP30L"/>
</dbReference>
<keyword evidence="4" id="KW-0805">Transcription regulation</keyword>
<dbReference type="EMBL" id="MCOG01000144">
    <property type="protein sequence ID" value="ORY37119.1"/>
    <property type="molecule type" value="Genomic_DNA"/>
</dbReference>
<evidence type="ECO:0000256" key="2">
    <source>
        <dbReference type="ARBA" id="ARBA00006283"/>
    </source>
</evidence>
<evidence type="ECO:0000256" key="3">
    <source>
        <dbReference type="ARBA" id="ARBA00022491"/>
    </source>
</evidence>
<feature type="domain" description="Histone deacetylase complex subunit SAP30 Sin3 binding" evidence="8">
    <location>
        <begin position="105"/>
        <end position="157"/>
    </location>
</feature>
<dbReference type="InterPro" id="IPR025718">
    <property type="entry name" value="SAP30_Sin3-bd"/>
</dbReference>
<dbReference type="Gene3D" id="6.10.160.20">
    <property type="match status" value="1"/>
</dbReference>
<feature type="region of interest" description="Disordered" evidence="7">
    <location>
        <begin position="1"/>
        <end position="75"/>
    </location>
</feature>
<gene>
    <name evidence="9" type="ORF">LY90DRAFT_511309</name>
</gene>
<dbReference type="GO" id="GO:0005634">
    <property type="term" value="C:nucleus"/>
    <property type="evidence" value="ECO:0007669"/>
    <property type="project" value="UniProtKB-SubCell"/>
</dbReference>
<dbReference type="Pfam" id="PF13867">
    <property type="entry name" value="SAP30_Sin3_bdg"/>
    <property type="match status" value="1"/>
</dbReference>
<name>A0A1Y2BQU7_9FUNG</name>
<evidence type="ECO:0000256" key="1">
    <source>
        <dbReference type="ARBA" id="ARBA00004123"/>
    </source>
</evidence>
<comment type="caution">
    <text evidence="9">The sequence shown here is derived from an EMBL/GenBank/DDBJ whole genome shotgun (WGS) entry which is preliminary data.</text>
</comment>
<feature type="compositionally biased region" description="Low complexity" evidence="7">
    <location>
        <begin position="8"/>
        <end position="61"/>
    </location>
</feature>
<dbReference type="InterPro" id="IPR038291">
    <property type="entry name" value="SAP30_C_sf"/>
</dbReference>
<evidence type="ECO:0000256" key="5">
    <source>
        <dbReference type="ARBA" id="ARBA00023163"/>
    </source>
</evidence>
<organism evidence="9 10">
    <name type="scientific">Neocallimastix californiae</name>
    <dbReference type="NCBI Taxonomy" id="1754190"/>
    <lineage>
        <taxon>Eukaryota</taxon>
        <taxon>Fungi</taxon>
        <taxon>Fungi incertae sedis</taxon>
        <taxon>Chytridiomycota</taxon>
        <taxon>Chytridiomycota incertae sedis</taxon>
        <taxon>Neocallimastigomycetes</taxon>
        <taxon>Neocallimastigales</taxon>
        <taxon>Neocallimastigaceae</taxon>
        <taxon>Neocallimastix</taxon>
    </lineage>
</organism>
<evidence type="ECO:0000313" key="10">
    <source>
        <dbReference type="Proteomes" id="UP000193920"/>
    </source>
</evidence>
<protein>
    <recommendedName>
        <fullName evidence="8">Histone deacetylase complex subunit SAP30 Sin3 binding domain-containing protein</fullName>
    </recommendedName>
</protein>
<sequence>MGSKRNNHSSNTPYSSNSSNRQSSIHSNSGNNNSNSNTNYSNNNNNVTSQVNGSSNNSSSHSLKHNSNKDKISKRNKKVLSIVFDPPNNSSNNSDNVTKLNLSSLNTSVLRKYKDTYKIKTKLNSSREDLLNAVTKHWNSQELSEKDIITQFIYTVKNHDKFEK</sequence>
<reference evidence="9 10" key="1">
    <citation type="submission" date="2016-08" db="EMBL/GenBank/DDBJ databases">
        <title>A Parts List for Fungal Cellulosomes Revealed by Comparative Genomics.</title>
        <authorList>
            <consortium name="DOE Joint Genome Institute"/>
            <person name="Haitjema C.H."/>
            <person name="Gilmore S.P."/>
            <person name="Henske J.K."/>
            <person name="Solomon K.V."/>
            <person name="De Groot R."/>
            <person name="Kuo A."/>
            <person name="Mondo S.J."/>
            <person name="Salamov A.A."/>
            <person name="Labutti K."/>
            <person name="Zhao Z."/>
            <person name="Chiniquy J."/>
            <person name="Barry K."/>
            <person name="Brewer H.M."/>
            <person name="Purvine S.O."/>
            <person name="Wright A.T."/>
            <person name="Boxma B."/>
            <person name="Van Alen T."/>
            <person name="Hackstein J.H."/>
            <person name="Baker S.E."/>
            <person name="Grigoriev I.V."/>
            <person name="O'Malley M.A."/>
        </authorList>
    </citation>
    <scope>NUCLEOTIDE SEQUENCE [LARGE SCALE GENOMIC DNA]</scope>
    <source>
        <strain evidence="9 10">G1</strain>
    </source>
</reference>
<proteinExistence type="inferred from homology"/>
<comment type="similarity">
    <text evidence="2">Belongs to the SAP30 family.</text>
</comment>